<evidence type="ECO:0000259" key="3">
    <source>
        <dbReference type="Pfam" id="PF00009"/>
    </source>
</evidence>
<evidence type="ECO:0000256" key="2">
    <source>
        <dbReference type="ARBA" id="ARBA00023134"/>
    </source>
</evidence>
<dbReference type="AlphaFoldDB" id="A0A0K9Q489"/>
<reference evidence="5" key="1">
    <citation type="journal article" date="2016" name="Nature">
        <title>The genome of the seagrass Zostera marina reveals angiosperm adaptation to the sea.</title>
        <authorList>
            <person name="Olsen J.L."/>
            <person name="Rouze P."/>
            <person name="Verhelst B."/>
            <person name="Lin Y.-C."/>
            <person name="Bayer T."/>
            <person name="Collen J."/>
            <person name="Dattolo E."/>
            <person name="De Paoli E."/>
            <person name="Dittami S."/>
            <person name="Maumus F."/>
            <person name="Michel G."/>
            <person name="Kersting A."/>
            <person name="Lauritano C."/>
            <person name="Lohaus R."/>
            <person name="Toepel M."/>
            <person name="Tonon T."/>
            <person name="Vanneste K."/>
            <person name="Amirebrahimi M."/>
            <person name="Brakel J."/>
            <person name="Bostroem C."/>
            <person name="Chovatia M."/>
            <person name="Grimwood J."/>
            <person name="Jenkins J.W."/>
            <person name="Jueterbock A."/>
            <person name="Mraz A."/>
            <person name="Stam W.T."/>
            <person name="Tice H."/>
            <person name="Bornberg-Bauer E."/>
            <person name="Green P.J."/>
            <person name="Pearson G.A."/>
            <person name="Procaccini G."/>
            <person name="Duarte C.M."/>
            <person name="Schmutz J."/>
            <person name="Reusch T.B.H."/>
            <person name="Van de Peer Y."/>
        </authorList>
    </citation>
    <scope>NUCLEOTIDE SEQUENCE [LARGE SCALE GENOMIC DNA]</scope>
    <source>
        <strain evidence="5">cv. Finnish</strain>
    </source>
</reference>
<dbReference type="Pfam" id="PF00009">
    <property type="entry name" value="GTP_EFTU"/>
    <property type="match status" value="1"/>
</dbReference>
<accession>A0A0K9Q489</accession>
<dbReference type="InterPro" id="IPR000795">
    <property type="entry name" value="T_Tr_GTP-bd_dom"/>
</dbReference>
<dbReference type="GO" id="GO:0005525">
    <property type="term" value="F:GTP binding"/>
    <property type="evidence" value="ECO:0007669"/>
    <property type="project" value="UniProtKB-KW"/>
</dbReference>
<sequence>MRKEKIQNNIVVIGHVNFGKLITTNHLSYKLGGIANLIIERFERKTSKMKKCSLKYTWVLDNFKAERERGITIDIALWKFVPYIVEGSNVLPTKTHYSSSLLFIISSSSSDF</sequence>
<dbReference type="InterPro" id="IPR031157">
    <property type="entry name" value="G_TR_CS"/>
</dbReference>
<gene>
    <name evidence="4" type="ORF">ZOSMA_108G00320</name>
</gene>
<dbReference type="InterPro" id="IPR027417">
    <property type="entry name" value="P-loop_NTPase"/>
</dbReference>
<evidence type="ECO:0000313" key="5">
    <source>
        <dbReference type="Proteomes" id="UP000036987"/>
    </source>
</evidence>
<dbReference type="Gene3D" id="3.40.50.300">
    <property type="entry name" value="P-loop containing nucleotide triphosphate hydrolases"/>
    <property type="match status" value="1"/>
</dbReference>
<dbReference type="STRING" id="29655.A0A0K9Q489"/>
<dbReference type="OrthoDB" id="651723at2759"/>
<feature type="domain" description="Tr-type G" evidence="3">
    <location>
        <begin position="8"/>
        <end position="87"/>
    </location>
</feature>
<dbReference type="PROSITE" id="PS00301">
    <property type="entry name" value="G_TR_1"/>
    <property type="match status" value="1"/>
</dbReference>
<dbReference type="SUPFAM" id="SSF52540">
    <property type="entry name" value="P-loop containing nucleoside triphosphate hydrolases"/>
    <property type="match status" value="1"/>
</dbReference>
<dbReference type="Proteomes" id="UP000036987">
    <property type="component" value="Unassembled WGS sequence"/>
</dbReference>
<dbReference type="InterPro" id="IPR050100">
    <property type="entry name" value="TRAFAC_GTPase_members"/>
</dbReference>
<dbReference type="GO" id="GO:0003924">
    <property type="term" value="F:GTPase activity"/>
    <property type="evidence" value="ECO:0007669"/>
    <property type="project" value="InterPro"/>
</dbReference>
<keyword evidence="5" id="KW-1185">Reference proteome</keyword>
<dbReference type="OMA" id="CGKYAWV"/>
<comment type="caution">
    <text evidence="4">The sequence shown here is derived from an EMBL/GenBank/DDBJ whole genome shotgun (WGS) entry which is preliminary data.</text>
</comment>
<name>A0A0K9Q489_ZOSMR</name>
<proteinExistence type="predicted"/>
<evidence type="ECO:0000256" key="1">
    <source>
        <dbReference type="ARBA" id="ARBA00022741"/>
    </source>
</evidence>
<keyword evidence="2" id="KW-0342">GTP-binding</keyword>
<dbReference type="PRINTS" id="PR00315">
    <property type="entry name" value="ELONGATNFCT"/>
</dbReference>
<protein>
    <recommendedName>
        <fullName evidence="3">Tr-type G domain-containing protein</fullName>
    </recommendedName>
</protein>
<keyword evidence="1" id="KW-0547">Nucleotide-binding</keyword>
<organism evidence="4 5">
    <name type="scientific">Zostera marina</name>
    <name type="common">Eelgrass</name>
    <dbReference type="NCBI Taxonomy" id="29655"/>
    <lineage>
        <taxon>Eukaryota</taxon>
        <taxon>Viridiplantae</taxon>
        <taxon>Streptophyta</taxon>
        <taxon>Embryophyta</taxon>
        <taxon>Tracheophyta</taxon>
        <taxon>Spermatophyta</taxon>
        <taxon>Magnoliopsida</taxon>
        <taxon>Liliopsida</taxon>
        <taxon>Zosteraceae</taxon>
        <taxon>Zostera</taxon>
    </lineage>
</organism>
<dbReference type="PANTHER" id="PTHR23115">
    <property type="entry name" value="TRANSLATION FACTOR"/>
    <property type="match status" value="1"/>
</dbReference>
<dbReference type="EMBL" id="LFYR01000104">
    <property type="protein sequence ID" value="KMZ75994.1"/>
    <property type="molecule type" value="Genomic_DNA"/>
</dbReference>
<evidence type="ECO:0000313" key="4">
    <source>
        <dbReference type="EMBL" id="KMZ75994.1"/>
    </source>
</evidence>